<evidence type="ECO:0000256" key="6">
    <source>
        <dbReference type="ARBA" id="ARBA00022679"/>
    </source>
</evidence>
<keyword evidence="8 11" id="KW-0460">Magnesium</keyword>
<comment type="activity regulation">
    <text evidence="11">Allosterically activated by GTP.</text>
</comment>
<dbReference type="RefSeq" id="WP_238337891.1">
    <property type="nucleotide sequence ID" value="NZ_CP104550.1"/>
</dbReference>
<dbReference type="NCBIfam" id="TIGR01091">
    <property type="entry name" value="upp"/>
    <property type="match status" value="1"/>
</dbReference>
<dbReference type="GO" id="GO:0006223">
    <property type="term" value="P:uracil salvage"/>
    <property type="evidence" value="ECO:0007669"/>
    <property type="project" value="InterPro"/>
</dbReference>
<dbReference type="Proteomes" id="UP001065373">
    <property type="component" value="Chromosome"/>
</dbReference>
<dbReference type="InterPro" id="IPR029057">
    <property type="entry name" value="PRTase-like"/>
</dbReference>
<keyword evidence="6 11" id="KW-0808">Transferase</keyword>
<dbReference type="InterPro" id="IPR034331">
    <property type="entry name" value="Upp_A"/>
</dbReference>
<evidence type="ECO:0000313" key="13">
    <source>
        <dbReference type="EMBL" id="UXH31396.1"/>
    </source>
</evidence>
<feature type="binding site" evidence="11">
    <location>
        <position position="80"/>
    </location>
    <ligand>
        <name>5-phospho-alpha-D-ribose 1-diphosphate</name>
        <dbReference type="ChEBI" id="CHEBI:58017"/>
    </ligand>
</feature>
<keyword evidence="7 11" id="KW-0547">Nucleotide-binding</keyword>
<evidence type="ECO:0000256" key="3">
    <source>
        <dbReference type="ARBA" id="ARBA00011894"/>
    </source>
</evidence>
<dbReference type="InterPro" id="IPR000836">
    <property type="entry name" value="PRTase_dom"/>
</dbReference>
<feature type="binding site" evidence="11">
    <location>
        <begin position="132"/>
        <end position="140"/>
    </location>
    <ligand>
        <name>5-phospho-alpha-D-ribose 1-diphosphate</name>
        <dbReference type="ChEBI" id="CHEBI:58017"/>
    </ligand>
</feature>
<keyword evidence="4 11" id="KW-0021">Allosteric enzyme</keyword>
<dbReference type="AlphaFoldDB" id="A0A9E7RT52"/>
<evidence type="ECO:0000256" key="10">
    <source>
        <dbReference type="ARBA" id="ARBA00031082"/>
    </source>
</evidence>
<dbReference type="Pfam" id="PF14681">
    <property type="entry name" value="UPRTase"/>
    <property type="match status" value="1"/>
</dbReference>
<feature type="domain" description="Phosphoribosyltransferase" evidence="12">
    <location>
        <begin position="8"/>
        <end position="207"/>
    </location>
</feature>
<sequence>MRMLKLIDNLIVRETLTSIRRKGVRAADFRRGLSELGRYMAYEFADTLNYRDVEVETPLGVAGGVEISDRERMVVVSILRASLPFSEGVMKVFPEAHHGIIGARRSDEPPFNVSIDYIRMPRLDGRILVVADPMLATGNTMLGILEELGGFGSPDRTVIFNVLSSREGLERVLRRDLEVYTCGVDDKLDDRGYIVPGLGDAGDLAFGRPSECRK</sequence>
<organism evidence="13">
    <name type="scientific">Methanothermobacter wolfeii</name>
    <name type="common">Methanobacterium wolfei</name>
    <dbReference type="NCBI Taxonomy" id="145261"/>
    <lineage>
        <taxon>Archaea</taxon>
        <taxon>Methanobacteriati</taxon>
        <taxon>Methanobacteriota</taxon>
        <taxon>Methanomada group</taxon>
        <taxon>Methanobacteria</taxon>
        <taxon>Methanobacteriales</taxon>
        <taxon>Methanobacteriaceae</taxon>
        <taxon>Methanothermobacter</taxon>
    </lineage>
</organism>
<evidence type="ECO:0000256" key="7">
    <source>
        <dbReference type="ARBA" id="ARBA00022741"/>
    </source>
</evidence>
<evidence type="ECO:0000256" key="9">
    <source>
        <dbReference type="ARBA" id="ARBA00023134"/>
    </source>
</evidence>
<dbReference type="GO" id="GO:0000287">
    <property type="term" value="F:magnesium ion binding"/>
    <property type="evidence" value="ECO:0007669"/>
    <property type="project" value="UniProtKB-UniRule"/>
</dbReference>
<evidence type="ECO:0000256" key="5">
    <source>
        <dbReference type="ARBA" id="ARBA00022676"/>
    </source>
</evidence>
<dbReference type="EMBL" id="CP104550">
    <property type="protein sequence ID" value="UXH31396.1"/>
    <property type="molecule type" value="Genomic_DNA"/>
</dbReference>
<evidence type="ECO:0000256" key="4">
    <source>
        <dbReference type="ARBA" id="ARBA00022533"/>
    </source>
</evidence>
<dbReference type="EC" id="2.4.2.9" evidence="3 11"/>
<keyword evidence="5 11" id="KW-0328">Glycosyltransferase</keyword>
<gene>
    <name evidence="11 13" type="primary">upp</name>
    <name evidence="13" type="ORF">N5910_07605</name>
</gene>
<comment type="pathway">
    <text evidence="1 11">Pyrimidine metabolism; UMP biosynthesis via salvage pathway; UMP from uracil: step 1/1.</text>
</comment>
<feature type="binding site" evidence="11">
    <location>
        <position position="194"/>
    </location>
    <ligand>
        <name>uracil</name>
        <dbReference type="ChEBI" id="CHEBI:17568"/>
    </ligand>
</feature>
<dbReference type="SUPFAM" id="SSF53271">
    <property type="entry name" value="PRTase-like"/>
    <property type="match status" value="1"/>
</dbReference>
<dbReference type="NCBIfam" id="NF001097">
    <property type="entry name" value="PRK00129.1"/>
    <property type="match status" value="1"/>
</dbReference>
<dbReference type="GO" id="GO:0005525">
    <property type="term" value="F:GTP binding"/>
    <property type="evidence" value="ECO:0007669"/>
    <property type="project" value="UniProtKB-KW"/>
</dbReference>
<protein>
    <recommendedName>
        <fullName evidence="3 11">Uracil phosphoribosyltransferase</fullName>
        <ecNumber evidence="3 11">2.4.2.9</ecNumber>
    </recommendedName>
    <alternativeName>
        <fullName evidence="10 11">UMP pyrophosphorylase</fullName>
    </alternativeName>
    <alternativeName>
        <fullName evidence="11">UPRTase</fullName>
    </alternativeName>
</protein>
<keyword evidence="9 11" id="KW-0342">GTP-binding</keyword>
<comment type="caution">
    <text evidence="11">Lacks conserved residue(s) required for the propagation of feature annotation.</text>
</comment>
<evidence type="ECO:0000256" key="1">
    <source>
        <dbReference type="ARBA" id="ARBA00005180"/>
    </source>
</evidence>
<proteinExistence type="inferred from homology"/>
<dbReference type="InterPro" id="IPR005765">
    <property type="entry name" value="UPRT"/>
</dbReference>
<dbReference type="GO" id="GO:0004845">
    <property type="term" value="F:uracil phosphoribosyltransferase activity"/>
    <property type="evidence" value="ECO:0007669"/>
    <property type="project" value="UniProtKB-UniRule"/>
</dbReference>
<dbReference type="HAMAP" id="MF_01218_A">
    <property type="entry name" value="Upp_A"/>
    <property type="match status" value="1"/>
</dbReference>
<name>A0A9E7RT52_METWO</name>
<feature type="binding site" evidence="11">
    <location>
        <begin position="199"/>
        <end position="201"/>
    </location>
    <ligand>
        <name>uracil</name>
        <dbReference type="ChEBI" id="CHEBI:17568"/>
    </ligand>
</feature>
<accession>A0A9E7RT52</accession>
<evidence type="ECO:0000256" key="11">
    <source>
        <dbReference type="HAMAP-Rule" id="MF_01218"/>
    </source>
</evidence>
<reference evidence="13" key="1">
    <citation type="submission" date="2022-09" db="EMBL/GenBank/DDBJ databases">
        <title>Characterization of three MwoI isoschizomers from sequenced genome and metagenomes.</title>
        <authorList>
            <person name="Fomenkov A."/>
            <person name="Xu S.Y."/>
            <person name="Roberts R.J."/>
        </authorList>
    </citation>
    <scope>NUCLEOTIDE SEQUENCE</scope>
    <source>
        <strain evidence="13">DSM 2970</strain>
    </source>
</reference>
<dbReference type="GO" id="GO:0044206">
    <property type="term" value="P:UMP salvage"/>
    <property type="evidence" value="ECO:0007669"/>
    <property type="project" value="UniProtKB-UniRule"/>
</dbReference>
<evidence type="ECO:0000259" key="12">
    <source>
        <dbReference type="Pfam" id="PF14681"/>
    </source>
</evidence>
<comment type="function">
    <text evidence="11">Catalyzes the conversion of uracil and 5-phospho-alpha-D-ribose 1-diphosphate (PRPP) to UMP and diphosphate.</text>
</comment>
<evidence type="ECO:0000256" key="8">
    <source>
        <dbReference type="ARBA" id="ARBA00022842"/>
    </source>
</evidence>
<dbReference type="Gene3D" id="3.40.50.2020">
    <property type="match status" value="1"/>
</dbReference>
<evidence type="ECO:0000256" key="2">
    <source>
        <dbReference type="ARBA" id="ARBA00009516"/>
    </source>
</evidence>
<feature type="binding site" evidence="11">
    <location>
        <position position="200"/>
    </location>
    <ligand>
        <name>5-phospho-alpha-D-ribose 1-diphosphate</name>
        <dbReference type="ChEBI" id="CHEBI:58017"/>
    </ligand>
</feature>
<dbReference type="CDD" id="cd06223">
    <property type="entry name" value="PRTases_typeI"/>
    <property type="match status" value="1"/>
</dbReference>
<feature type="binding site" evidence="11">
    <location>
        <position position="105"/>
    </location>
    <ligand>
        <name>5-phospho-alpha-D-ribose 1-diphosphate</name>
        <dbReference type="ChEBI" id="CHEBI:58017"/>
    </ligand>
</feature>
<comment type="catalytic activity">
    <reaction evidence="11">
        <text>UMP + diphosphate = 5-phospho-alpha-D-ribose 1-diphosphate + uracil</text>
        <dbReference type="Rhea" id="RHEA:13017"/>
        <dbReference type="ChEBI" id="CHEBI:17568"/>
        <dbReference type="ChEBI" id="CHEBI:33019"/>
        <dbReference type="ChEBI" id="CHEBI:57865"/>
        <dbReference type="ChEBI" id="CHEBI:58017"/>
        <dbReference type="EC" id="2.4.2.9"/>
    </reaction>
</comment>
<comment type="cofactor">
    <cofactor evidence="11">
        <name>Mg(2+)</name>
        <dbReference type="ChEBI" id="CHEBI:18420"/>
    </cofactor>
    <text evidence="11">Binds 1 Mg(2+) ion per subunit. The magnesium is bound as Mg-PRPP.</text>
</comment>
<comment type="similarity">
    <text evidence="2 11">Belongs to the UPRTase family.</text>
</comment>
<dbReference type="GeneID" id="58979133"/>